<sequence>FLAIDERDNKLIAEAKNLPVQRIVPVFADSSQLPVSLIKSKSKKTKSSSSFKLFRSASVVSTSSKLLKSRPSSLNYQSYDIDNRLDSVKIDSSPDLSPALQAATLNSTPVLPIATLNSAPVLPAAIFNSNLVLPAATIKSKPPKIETLYNFLDFQSFDGSFLPSTKFYSWFDKNNFEDFKAIEVENEKILCTALAMAYLEIIMFETFKEECEMCYEKAEKVLKKDVVYKQKINEILKKVKEWVKKWADE</sequence>
<evidence type="ECO:0000313" key="2">
    <source>
        <dbReference type="Proteomes" id="UP000789920"/>
    </source>
</evidence>
<evidence type="ECO:0000313" key="1">
    <source>
        <dbReference type="EMBL" id="CAG8789130.1"/>
    </source>
</evidence>
<proteinExistence type="predicted"/>
<protein>
    <submittedName>
        <fullName evidence="1">36471_t:CDS:1</fullName>
    </submittedName>
</protein>
<feature type="non-terminal residue" evidence="1">
    <location>
        <position position="1"/>
    </location>
</feature>
<comment type="caution">
    <text evidence="1">The sequence shown here is derived from an EMBL/GenBank/DDBJ whole genome shotgun (WGS) entry which is preliminary data.</text>
</comment>
<keyword evidence="2" id="KW-1185">Reference proteome</keyword>
<gene>
    <name evidence="1" type="ORF">RPERSI_LOCUS18836</name>
</gene>
<dbReference type="EMBL" id="CAJVQC010050503">
    <property type="protein sequence ID" value="CAG8789130.1"/>
    <property type="molecule type" value="Genomic_DNA"/>
</dbReference>
<organism evidence="1 2">
    <name type="scientific">Racocetra persica</name>
    <dbReference type="NCBI Taxonomy" id="160502"/>
    <lineage>
        <taxon>Eukaryota</taxon>
        <taxon>Fungi</taxon>
        <taxon>Fungi incertae sedis</taxon>
        <taxon>Mucoromycota</taxon>
        <taxon>Glomeromycotina</taxon>
        <taxon>Glomeromycetes</taxon>
        <taxon>Diversisporales</taxon>
        <taxon>Gigasporaceae</taxon>
        <taxon>Racocetra</taxon>
    </lineage>
</organism>
<accession>A0ACA9REM7</accession>
<reference evidence="1" key="1">
    <citation type="submission" date="2021-06" db="EMBL/GenBank/DDBJ databases">
        <authorList>
            <person name="Kallberg Y."/>
            <person name="Tangrot J."/>
            <person name="Rosling A."/>
        </authorList>
    </citation>
    <scope>NUCLEOTIDE SEQUENCE</scope>
    <source>
        <strain evidence="1">MA461A</strain>
    </source>
</reference>
<name>A0ACA9REM7_9GLOM</name>
<dbReference type="Proteomes" id="UP000789920">
    <property type="component" value="Unassembled WGS sequence"/>
</dbReference>